<dbReference type="Proteomes" id="UP000198824">
    <property type="component" value="Unassembled WGS sequence"/>
</dbReference>
<dbReference type="GO" id="GO:0016491">
    <property type="term" value="F:oxidoreductase activity"/>
    <property type="evidence" value="ECO:0007669"/>
    <property type="project" value="UniProtKB-KW"/>
</dbReference>
<evidence type="ECO:0000256" key="1">
    <source>
        <dbReference type="ARBA" id="ARBA00006484"/>
    </source>
</evidence>
<keyword evidence="4" id="KW-1185">Reference proteome</keyword>
<name>A0A1I6M167_9SPHN</name>
<dbReference type="PANTHER" id="PTHR24321:SF8">
    <property type="entry name" value="ESTRADIOL 17-BETA-DEHYDROGENASE 8-RELATED"/>
    <property type="match status" value="1"/>
</dbReference>
<dbReference type="RefSeq" id="WP_242653535.1">
    <property type="nucleotide sequence ID" value="NZ_FOZG01000003.1"/>
</dbReference>
<organism evidence="3 4">
    <name type="scientific">Sphingomonas jatrophae</name>
    <dbReference type="NCBI Taxonomy" id="1166337"/>
    <lineage>
        <taxon>Bacteria</taxon>
        <taxon>Pseudomonadati</taxon>
        <taxon>Pseudomonadota</taxon>
        <taxon>Alphaproteobacteria</taxon>
        <taxon>Sphingomonadales</taxon>
        <taxon>Sphingomonadaceae</taxon>
        <taxon>Sphingomonas</taxon>
    </lineage>
</organism>
<dbReference type="STRING" id="1166337.SAMN05192580_3276"/>
<accession>A0A1I6M167</accession>
<dbReference type="InterPro" id="IPR020904">
    <property type="entry name" value="Sc_DH/Rdtase_CS"/>
</dbReference>
<dbReference type="PROSITE" id="PS00061">
    <property type="entry name" value="ADH_SHORT"/>
    <property type="match status" value="1"/>
</dbReference>
<comment type="similarity">
    <text evidence="1">Belongs to the short-chain dehydrogenases/reductases (SDR) family.</text>
</comment>
<sequence length="250" mass="25294">MKGIEGKVAIVTGAASGLGLAIAARLDAAGATVVSTDIDEAGGIVAAGRLARGAFMRHDVASEDDWSRVVAETKARFGPLGILVNNAGITTVGSIEDVSYAAFRHELDIDLCGTFLGCQAAVRAMREDGGAIVNISSASGLKASSWLVAYNAAKAGVTLMTKSIALHCGEKGYAIRCNAVHPGVIEGPMIEKAGAQTGDVAAFRAGLVKTHPIGHLGEPADIAAMVAFLVSDEAAFATGASFVVDGGLTL</sequence>
<dbReference type="Pfam" id="PF13561">
    <property type="entry name" value="adh_short_C2"/>
    <property type="match status" value="1"/>
</dbReference>
<gene>
    <name evidence="3" type="ORF">SAMN05192580_3276</name>
</gene>
<dbReference type="Gene3D" id="3.40.50.720">
    <property type="entry name" value="NAD(P)-binding Rossmann-like Domain"/>
    <property type="match status" value="1"/>
</dbReference>
<evidence type="ECO:0000256" key="2">
    <source>
        <dbReference type="ARBA" id="ARBA00023002"/>
    </source>
</evidence>
<evidence type="ECO:0000313" key="4">
    <source>
        <dbReference type="Proteomes" id="UP000198824"/>
    </source>
</evidence>
<dbReference type="AlphaFoldDB" id="A0A1I6M167"/>
<proteinExistence type="inferred from homology"/>
<dbReference type="FunFam" id="3.40.50.720:FF:000084">
    <property type="entry name" value="Short-chain dehydrogenase reductase"/>
    <property type="match status" value="1"/>
</dbReference>
<protein>
    <submittedName>
        <fullName evidence="3">NAD(P)-dependent dehydrogenase, short-chain alcohol dehydrogenase family</fullName>
    </submittedName>
</protein>
<dbReference type="PRINTS" id="PR00080">
    <property type="entry name" value="SDRFAMILY"/>
</dbReference>
<dbReference type="PRINTS" id="PR00081">
    <property type="entry name" value="GDHRDH"/>
</dbReference>
<evidence type="ECO:0000313" key="3">
    <source>
        <dbReference type="EMBL" id="SFS09450.1"/>
    </source>
</evidence>
<dbReference type="InterPro" id="IPR036291">
    <property type="entry name" value="NAD(P)-bd_dom_sf"/>
</dbReference>
<dbReference type="EMBL" id="FOZG01000003">
    <property type="protein sequence ID" value="SFS09450.1"/>
    <property type="molecule type" value="Genomic_DNA"/>
</dbReference>
<dbReference type="PANTHER" id="PTHR24321">
    <property type="entry name" value="DEHYDROGENASES, SHORT CHAIN"/>
    <property type="match status" value="1"/>
</dbReference>
<dbReference type="SUPFAM" id="SSF51735">
    <property type="entry name" value="NAD(P)-binding Rossmann-fold domains"/>
    <property type="match status" value="1"/>
</dbReference>
<dbReference type="InterPro" id="IPR002347">
    <property type="entry name" value="SDR_fam"/>
</dbReference>
<reference evidence="3 4" key="1">
    <citation type="submission" date="2016-10" db="EMBL/GenBank/DDBJ databases">
        <authorList>
            <person name="de Groot N.N."/>
        </authorList>
    </citation>
    <scope>NUCLEOTIDE SEQUENCE [LARGE SCALE GENOMIC DNA]</scope>
    <source>
        <strain evidence="3 4">S5-249</strain>
    </source>
</reference>
<keyword evidence="2" id="KW-0560">Oxidoreductase</keyword>